<dbReference type="InterPro" id="IPR003615">
    <property type="entry name" value="HNH_nuc"/>
</dbReference>
<dbReference type="EMBL" id="JAJTVO010000006">
    <property type="protein sequence ID" value="MCE4121593.1"/>
    <property type="molecule type" value="Genomic_DNA"/>
</dbReference>
<reference evidence="2" key="1">
    <citation type="submission" date="2021-12" db="EMBL/GenBank/DDBJ databases">
        <authorList>
            <person name="Lv X."/>
        </authorList>
    </citation>
    <scope>NUCLEOTIDE SEQUENCE</scope>
    <source>
        <strain evidence="2">HF2106</strain>
    </source>
</reference>
<keyword evidence="2" id="KW-0378">Hydrolase</keyword>
<accession>A0AAW4YG56</accession>
<sequence length="192" mass="23005">MKFREVCPKRSSDVVERTNYRDYRDCLRADFNNRCGYCNDLDAPRKEYFEIDHLVPQKIMVKKKNNDYQNLVYACHSCNNAKRKKWPSGDENVPIVGDEGWIDPCSEEYDKQFSRDYKGNIIPLTPIGKWMFDNLKLYKPQHSILWNLEQIKLMKKRLNEKIPENKDNAPFLFKILSLFQKYDEVLDKFFQS</sequence>
<evidence type="ECO:0000259" key="1">
    <source>
        <dbReference type="SMART" id="SM00507"/>
    </source>
</evidence>
<feature type="domain" description="HNH nuclease" evidence="1">
    <location>
        <begin position="21"/>
        <end position="80"/>
    </location>
</feature>
<dbReference type="SMART" id="SM00507">
    <property type="entry name" value="HNHc"/>
    <property type="match status" value="1"/>
</dbReference>
<dbReference type="GO" id="GO:0004519">
    <property type="term" value="F:endonuclease activity"/>
    <property type="evidence" value="ECO:0007669"/>
    <property type="project" value="UniProtKB-KW"/>
</dbReference>
<dbReference type="GO" id="GO:0008270">
    <property type="term" value="F:zinc ion binding"/>
    <property type="evidence" value="ECO:0007669"/>
    <property type="project" value="InterPro"/>
</dbReference>
<name>A0AAW4YG56_9BACT</name>
<gene>
    <name evidence="2" type="ORF">LYY06_04835</name>
</gene>
<comment type="caution">
    <text evidence="2">The sequence shown here is derived from an EMBL/GenBank/DDBJ whole genome shotgun (WGS) entry which is preliminary data.</text>
</comment>
<dbReference type="RefSeq" id="WP_233338845.1">
    <property type="nucleotide sequence ID" value="NZ_JAJTVO010000006.1"/>
</dbReference>
<dbReference type="CDD" id="cd00085">
    <property type="entry name" value="HNHc"/>
    <property type="match status" value="1"/>
</dbReference>
<evidence type="ECO:0000313" key="3">
    <source>
        <dbReference type="Proteomes" id="UP001200307"/>
    </source>
</evidence>
<dbReference type="AlphaFoldDB" id="A0AAW4YG56"/>
<dbReference type="Gene3D" id="1.10.30.50">
    <property type="match status" value="1"/>
</dbReference>
<dbReference type="Pfam" id="PF01844">
    <property type="entry name" value="HNH"/>
    <property type="match status" value="1"/>
</dbReference>
<keyword evidence="2" id="KW-0540">Nuclease</keyword>
<dbReference type="Proteomes" id="UP001200307">
    <property type="component" value="Unassembled WGS sequence"/>
</dbReference>
<organism evidence="2 3">
    <name type="scientific">Segatella copri</name>
    <dbReference type="NCBI Taxonomy" id="165179"/>
    <lineage>
        <taxon>Bacteria</taxon>
        <taxon>Pseudomonadati</taxon>
        <taxon>Bacteroidota</taxon>
        <taxon>Bacteroidia</taxon>
        <taxon>Bacteroidales</taxon>
        <taxon>Prevotellaceae</taxon>
        <taxon>Segatella</taxon>
    </lineage>
</organism>
<dbReference type="InterPro" id="IPR002711">
    <property type="entry name" value="HNH"/>
</dbReference>
<proteinExistence type="predicted"/>
<protein>
    <submittedName>
        <fullName evidence="2">HNH endonuclease</fullName>
    </submittedName>
</protein>
<evidence type="ECO:0000313" key="2">
    <source>
        <dbReference type="EMBL" id="MCE4121593.1"/>
    </source>
</evidence>
<keyword evidence="2" id="KW-0255">Endonuclease</keyword>
<dbReference type="GO" id="GO:0003676">
    <property type="term" value="F:nucleic acid binding"/>
    <property type="evidence" value="ECO:0007669"/>
    <property type="project" value="InterPro"/>
</dbReference>